<evidence type="ECO:0008006" key="4">
    <source>
        <dbReference type="Google" id="ProtNLM"/>
    </source>
</evidence>
<dbReference type="CDD" id="cd02859">
    <property type="entry name" value="E_set_AMPKbeta_like_N"/>
    <property type="match status" value="1"/>
</dbReference>
<evidence type="ECO:0000313" key="2">
    <source>
        <dbReference type="EMBL" id="KAL1844057.1"/>
    </source>
</evidence>
<dbReference type="SUPFAM" id="SSF81296">
    <property type="entry name" value="E set domains"/>
    <property type="match status" value="1"/>
</dbReference>
<sequence>MSSKQIPAIITYHKPGTHPPVHVAGTFSDPPWQPCEMDHTTRPDGEYDFKKEVYGEPGTSIEYKFRVGDLWLLHDDGPTTTDASGNVNHVLMIPEKEEQVGPHEGKAMKNGVADCPRTSDRSDDTTGDGNEQAGTNEGAPSYAQVTAQRIQPPAGDDTPRRDGTGTPISALVAAEVADSAALLHEEVPEQETPESKSGAAGSHKAKPTAVLILEPPVGEGRPFKIQTEDFANGQDEFIADKSPLFAHEDVGLPEQDQEPEQESNKARDTARSGSVASTGSLDPGQVDVNDPTLEPFPSNFDDIVDAVNELESDLPADQAEFDGNQPSPVINPSRRATVDITGDFELTAPPTSSAAPTQDTSTVKSARGSTGSASGEYSLHVISETEEAVVEEEEEEPSFRPIVFSNPIKPEPEQTSVLTRDEDEGVALVDPMSPRTAKPQVSSTASGDSPSLSNVDKVNGAELGKENETKPQPGDQIPQAADEGENKPAPSSAGEEKKDTAATTSPASCPRRLSYAEALASTPPPSTAQDKTMDDQDKKPKPTVTASSSTSNQDATTNGETETTETQQNLVQRAAATKTTAPAAETATQPSQPRDTPGAEEAGQTAAEGEGQEEEGRGGETATRPGAPALMHTIIRFFFVDFLVGMLQRVAEPFGGLFWTGSRVWSWGKGGPVRAPIAPETRGEGERETAAGEREREREGEGEAVGAQG</sequence>
<feature type="compositionally biased region" description="Low complexity" evidence="1">
    <location>
        <begin position="599"/>
        <end position="609"/>
    </location>
</feature>
<feature type="compositionally biased region" description="Basic and acidic residues" evidence="1">
    <location>
        <begin position="531"/>
        <end position="540"/>
    </location>
</feature>
<proteinExistence type="predicted"/>
<feature type="compositionally biased region" description="Low complexity" evidence="1">
    <location>
        <begin position="556"/>
        <end position="566"/>
    </location>
</feature>
<name>A0ABR3VQM0_HUMIN</name>
<comment type="caution">
    <text evidence="2">The sequence shown here is derived from an EMBL/GenBank/DDBJ whole genome shotgun (WGS) entry which is preliminary data.</text>
</comment>
<feature type="compositionally biased region" description="Polar residues" evidence="1">
    <location>
        <begin position="544"/>
        <end position="555"/>
    </location>
</feature>
<dbReference type="EMBL" id="JAZGSY010000005">
    <property type="protein sequence ID" value="KAL1844057.1"/>
    <property type="molecule type" value="Genomic_DNA"/>
</dbReference>
<feature type="compositionally biased region" description="Acidic residues" evidence="1">
    <location>
        <begin position="384"/>
        <end position="396"/>
    </location>
</feature>
<organism evidence="2 3">
    <name type="scientific">Humicola insolens</name>
    <name type="common">Soft-rot fungus</name>
    <dbReference type="NCBI Taxonomy" id="85995"/>
    <lineage>
        <taxon>Eukaryota</taxon>
        <taxon>Fungi</taxon>
        <taxon>Dikarya</taxon>
        <taxon>Ascomycota</taxon>
        <taxon>Pezizomycotina</taxon>
        <taxon>Sordariomycetes</taxon>
        <taxon>Sordariomycetidae</taxon>
        <taxon>Sordariales</taxon>
        <taxon>Chaetomiaceae</taxon>
        <taxon>Mycothermus</taxon>
    </lineage>
</organism>
<keyword evidence="3" id="KW-1185">Reference proteome</keyword>
<feature type="compositionally biased region" description="Polar residues" evidence="1">
    <location>
        <begin position="271"/>
        <end position="280"/>
    </location>
</feature>
<dbReference type="InterPro" id="IPR013783">
    <property type="entry name" value="Ig-like_fold"/>
</dbReference>
<feature type="compositionally biased region" description="Polar residues" evidence="1">
    <location>
        <begin position="439"/>
        <end position="456"/>
    </location>
</feature>
<feature type="region of interest" description="Disordered" evidence="1">
    <location>
        <begin position="99"/>
        <end position="625"/>
    </location>
</feature>
<protein>
    <recommendedName>
        <fullName evidence="4">AMP-activated protein kinase glycogen-binding domain-containing protein</fullName>
    </recommendedName>
</protein>
<feature type="compositionally biased region" description="Low complexity" evidence="1">
    <location>
        <begin position="169"/>
        <end position="182"/>
    </location>
</feature>
<feature type="compositionally biased region" description="Acidic residues" evidence="1">
    <location>
        <begin position="302"/>
        <end position="314"/>
    </location>
</feature>
<evidence type="ECO:0000313" key="3">
    <source>
        <dbReference type="Proteomes" id="UP001583172"/>
    </source>
</evidence>
<reference evidence="2 3" key="1">
    <citation type="journal article" date="2024" name="Commun. Biol.">
        <title>Comparative genomic analysis of thermophilic fungi reveals convergent evolutionary adaptations and gene losses.</title>
        <authorList>
            <person name="Steindorff A.S."/>
            <person name="Aguilar-Pontes M.V."/>
            <person name="Robinson A.J."/>
            <person name="Andreopoulos B."/>
            <person name="LaButti K."/>
            <person name="Kuo A."/>
            <person name="Mondo S."/>
            <person name="Riley R."/>
            <person name="Otillar R."/>
            <person name="Haridas S."/>
            <person name="Lipzen A."/>
            <person name="Grimwood J."/>
            <person name="Schmutz J."/>
            <person name="Clum A."/>
            <person name="Reid I.D."/>
            <person name="Moisan M.C."/>
            <person name="Butler G."/>
            <person name="Nguyen T.T.M."/>
            <person name="Dewar K."/>
            <person name="Conant G."/>
            <person name="Drula E."/>
            <person name="Henrissat B."/>
            <person name="Hansel C."/>
            <person name="Singer S."/>
            <person name="Hutchinson M.I."/>
            <person name="de Vries R.P."/>
            <person name="Natvig D.O."/>
            <person name="Powell A.J."/>
            <person name="Tsang A."/>
            <person name="Grigoriev I.V."/>
        </authorList>
    </citation>
    <scope>NUCLEOTIDE SEQUENCE [LARGE SCALE GENOMIC DNA]</scope>
    <source>
        <strain evidence="2 3">CBS 620.91</strain>
    </source>
</reference>
<feature type="region of interest" description="Disordered" evidence="1">
    <location>
        <begin position="671"/>
        <end position="709"/>
    </location>
</feature>
<feature type="compositionally biased region" description="Polar residues" evidence="1">
    <location>
        <begin position="349"/>
        <end position="375"/>
    </location>
</feature>
<gene>
    <name evidence="2" type="ORF">VTJ49DRAFT_5808</name>
</gene>
<dbReference type="Gene3D" id="2.60.40.10">
    <property type="entry name" value="Immunoglobulins"/>
    <property type="match status" value="1"/>
</dbReference>
<feature type="compositionally biased region" description="Low complexity" evidence="1">
    <location>
        <begin position="574"/>
        <end position="588"/>
    </location>
</feature>
<feature type="compositionally biased region" description="Basic and acidic residues" evidence="1">
    <location>
        <begin position="681"/>
        <end position="701"/>
    </location>
</feature>
<accession>A0ABR3VQM0</accession>
<dbReference type="InterPro" id="IPR014756">
    <property type="entry name" value="Ig_E-set"/>
</dbReference>
<evidence type="ECO:0000256" key="1">
    <source>
        <dbReference type="SAM" id="MobiDB-lite"/>
    </source>
</evidence>
<dbReference type="Proteomes" id="UP001583172">
    <property type="component" value="Unassembled WGS sequence"/>
</dbReference>